<dbReference type="HAMAP" id="MF_01363">
    <property type="entry name" value="Ribosomal_bL21"/>
    <property type="match status" value="1"/>
</dbReference>
<organism evidence="6 7">
    <name type="scientific">Leptospira hartskeerlii</name>
    <dbReference type="NCBI Taxonomy" id="2023177"/>
    <lineage>
        <taxon>Bacteria</taxon>
        <taxon>Pseudomonadati</taxon>
        <taxon>Spirochaetota</taxon>
        <taxon>Spirochaetia</taxon>
        <taxon>Leptospirales</taxon>
        <taxon>Leptospiraceae</taxon>
        <taxon>Leptospira</taxon>
    </lineage>
</organism>
<comment type="subunit">
    <text evidence="4">Part of the 50S ribosomal subunit. Contacts protein L20.</text>
</comment>
<dbReference type="GO" id="GO:0019843">
    <property type="term" value="F:rRNA binding"/>
    <property type="evidence" value="ECO:0007669"/>
    <property type="project" value="UniProtKB-UniRule"/>
</dbReference>
<dbReference type="OrthoDB" id="9813334at2"/>
<evidence type="ECO:0000313" key="7">
    <source>
        <dbReference type="Proteomes" id="UP000232196"/>
    </source>
</evidence>
<dbReference type="GO" id="GO:0005840">
    <property type="term" value="C:ribosome"/>
    <property type="evidence" value="ECO:0007669"/>
    <property type="project" value="UniProtKB-KW"/>
</dbReference>
<comment type="caution">
    <text evidence="6">The sequence shown here is derived from an EMBL/GenBank/DDBJ whole genome shotgun (WGS) entry which is preliminary data.</text>
</comment>
<evidence type="ECO:0000256" key="4">
    <source>
        <dbReference type="HAMAP-Rule" id="MF_01363"/>
    </source>
</evidence>
<dbReference type="GO" id="GO:0005737">
    <property type="term" value="C:cytoplasm"/>
    <property type="evidence" value="ECO:0007669"/>
    <property type="project" value="UniProtKB-ARBA"/>
</dbReference>
<dbReference type="SUPFAM" id="SSF141091">
    <property type="entry name" value="L21p-like"/>
    <property type="match status" value="1"/>
</dbReference>
<name>A0A2M9XCJ3_9LEPT</name>
<dbReference type="GO" id="GO:0006412">
    <property type="term" value="P:translation"/>
    <property type="evidence" value="ECO:0007669"/>
    <property type="project" value="UniProtKB-UniRule"/>
</dbReference>
<evidence type="ECO:0000256" key="1">
    <source>
        <dbReference type="ARBA" id="ARBA00008563"/>
    </source>
</evidence>
<dbReference type="PANTHER" id="PTHR21349">
    <property type="entry name" value="50S RIBOSOMAL PROTEIN L21"/>
    <property type="match status" value="1"/>
</dbReference>
<keyword evidence="4 5" id="KW-0694">RNA-binding</keyword>
<keyword evidence="3 4" id="KW-0687">Ribonucleoprotein</keyword>
<dbReference type="EMBL" id="NPDN01000005">
    <property type="protein sequence ID" value="PJZ25383.1"/>
    <property type="molecule type" value="Genomic_DNA"/>
</dbReference>
<evidence type="ECO:0000256" key="2">
    <source>
        <dbReference type="ARBA" id="ARBA00022980"/>
    </source>
</evidence>
<evidence type="ECO:0000256" key="5">
    <source>
        <dbReference type="RuleBase" id="RU000562"/>
    </source>
</evidence>
<dbReference type="Pfam" id="PF00829">
    <property type="entry name" value="Ribosomal_L21p"/>
    <property type="match status" value="1"/>
</dbReference>
<dbReference type="PANTHER" id="PTHR21349:SF0">
    <property type="entry name" value="LARGE RIBOSOMAL SUBUNIT PROTEIN BL21M"/>
    <property type="match status" value="1"/>
</dbReference>
<accession>A0A2M9XCJ3</accession>
<dbReference type="InterPro" id="IPR028909">
    <property type="entry name" value="bL21-like"/>
</dbReference>
<keyword evidence="7" id="KW-1185">Reference proteome</keyword>
<keyword evidence="2 4" id="KW-0689">Ribosomal protein</keyword>
<comment type="similarity">
    <text evidence="1 4 5">Belongs to the bacterial ribosomal protein bL21 family.</text>
</comment>
<reference evidence="6 7" key="1">
    <citation type="submission" date="2017-07" db="EMBL/GenBank/DDBJ databases">
        <title>Leptospira spp. isolated from tropical soils.</title>
        <authorList>
            <person name="Thibeaux R."/>
            <person name="Iraola G."/>
            <person name="Ferres I."/>
            <person name="Bierque E."/>
            <person name="Girault D."/>
            <person name="Soupe-Gilbert M.-E."/>
            <person name="Picardeau M."/>
            <person name="Goarant C."/>
        </authorList>
    </citation>
    <scope>NUCLEOTIDE SEQUENCE [LARGE SCALE GENOMIC DNA]</scope>
    <source>
        <strain evidence="6 7">MCA1-C-A1</strain>
    </source>
</reference>
<dbReference type="RefSeq" id="WP_008593635.1">
    <property type="nucleotide sequence ID" value="NZ_NPDL01000008.1"/>
</dbReference>
<keyword evidence="4 5" id="KW-0699">rRNA-binding</keyword>
<dbReference type="GO" id="GO:0003735">
    <property type="term" value="F:structural constituent of ribosome"/>
    <property type="evidence" value="ECO:0007669"/>
    <property type="project" value="InterPro"/>
</dbReference>
<comment type="function">
    <text evidence="4 5">This protein binds to 23S rRNA in the presence of protein L20.</text>
</comment>
<dbReference type="GO" id="GO:1990904">
    <property type="term" value="C:ribonucleoprotein complex"/>
    <property type="evidence" value="ECO:0007669"/>
    <property type="project" value="UniProtKB-KW"/>
</dbReference>
<gene>
    <name evidence="4 6" type="primary">rplU</name>
    <name evidence="6" type="ORF">CH357_10685</name>
</gene>
<dbReference type="AlphaFoldDB" id="A0A2M9XCJ3"/>
<dbReference type="InterPro" id="IPR001787">
    <property type="entry name" value="Ribosomal_bL21"/>
</dbReference>
<dbReference type="NCBIfam" id="TIGR00061">
    <property type="entry name" value="L21"/>
    <property type="match status" value="1"/>
</dbReference>
<evidence type="ECO:0000313" key="6">
    <source>
        <dbReference type="EMBL" id="PJZ25383.1"/>
    </source>
</evidence>
<protein>
    <recommendedName>
        <fullName evidence="4">Large ribosomal subunit protein bL21</fullName>
    </recommendedName>
</protein>
<dbReference type="InterPro" id="IPR036164">
    <property type="entry name" value="bL21-like_sf"/>
</dbReference>
<evidence type="ECO:0000256" key="3">
    <source>
        <dbReference type="ARBA" id="ARBA00023274"/>
    </source>
</evidence>
<dbReference type="Proteomes" id="UP000232196">
    <property type="component" value="Unassembled WGS sequence"/>
</dbReference>
<proteinExistence type="inferred from homology"/>
<sequence>MFAIISVGNRQFKVTQDLEFLTEKTGKNAGDTFDAKVLLFAENNKVHIGSPELKSAKVSLKVLEDVKGEKVRGYVYKKRKNSQRTWGHRQQLQKVKVVSLSAV</sequence>